<comment type="subcellular location">
    <subcellularLocation>
        <location evidence="1">Nucleus</location>
    </subcellularLocation>
</comment>
<feature type="domain" description="C2H2-type" evidence="12">
    <location>
        <begin position="564"/>
        <end position="591"/>
    </location>
</feature>
<feature type="region of interest" description="Disordered" evidence="11">
    <location>
        <begin position="297"/>
        <end position="320"/>
    </location>
</feature>
<protein>
    <submittedName>
        <fullName evidence="13">Zinc finger protein 184-like</fullName>
    </submittedName>
</protein>
<dbReference type="FunFam" id="3.30.160.60:FF:000358">
    <property type="entry name" value="zinc finger protein 24"/>
    <property type="match status" value="1"/>
</dbReference>
<evidence type="ECO:0000256" key="9">
    <source>
        <dbReference type="ARBA" id="ARBA00023242"/>
    </source>
</evidence>
<keyword evidence="8" id="KW-0804">Transcription</keyword>
<feature type="domain" description="C2H2-type" evidence="12">
    <location>
        <begin position="592"/>
        <end position="619"/>
    </location>
</feature>
<evidence type="ECO:0000256" key="4">
    <source>
        <dbReference type="ARBA" id="ARBA00022771"/>
    </source>
</evidence>
<feature type="region of interest" description="Disordered" evidence="11">
    <location>
        <begin position="390"/>
        <end position="411"/>
    </location>
</feature>
<keyword evidence="3" id="KW-0677">Repeat</keyword>
<feature type="compositionally biased region" description="Basic and acidic residues" evidence="11">
    <location>
        <begin position="437"/>
        <end position="450"/>
    </location>
</feature>
<gene>
    <name evidence="13" type="ORF">IRJ41_007056</name>
</gene>
<sequence length="650" mass="73339">MNPCVKGIDEDSRILAVSKCLEDALEAALRNALELALKIAMTEFSRLTDQALRDVRDQIHESQQENITLKLRLQHIHAEHDNPKLTNQSRIKSTGSVPETQESDGVNGANMNKEDTSDPEKKFKTIHTQHTDNIQHVDPSDQDPSSSELVFEQVKVENEKPEPEDQGPSIEISWSSSGCVSSFSTPFDGLNQSVDKTSLTQSTQNCREIEDYFNTMSPRPHGIKENQIILAVSTCLEDALEAALRGAFEVAVEIAVKEVSRLTGQALRDIQDQIHESQQDNFSLKLRLQQIHTDQTNAKQLSAANPRRSRIRYDNLGENTPRNVCERVSEKADEYVNETFYEIGDDGRSRSHEMRTAAINENNTSDHIQQVEPSDQDLSSFQPKFEQVKVKNEKAEPDLDGSSGCDFDDRPDCSFDRRSNEEFELDRIALAQSKLSEDWRPDSELQKNETESLDPGPSLGTSEILVPSSGCVSSLSTPFDGLYQSAVKTSLTQPPENCRHQVRTNVQSKLYVCKFCGHSFHSESDQRNHHIQYHKPVKRVGKGDNATRPKERKQQLFPPGCSPFHCDVCNRDFNRLENLKTHLRIHTGERPYSCSVCGIRFRHGGALTRHFRIHTGEKPYVCSECGKSFRNCGGLRFHQKSHSQVHSLSS</sequence>
<dbReference type="InterPro" id="IPR013087">
    <property type="entry name" value="Znf_C2H2_type"/>
</dbReference>
<feature type="compositionally biased region" description="Basic and acidic residues" evidence="11">
    <location>
        <begin position="112"/>
        <end position="121"/>
    </location>
</feature>
<dbReference type="PANTHER" id="PTHR24394">
    <property type="entry name" value="ZINC FINGER PROTEIN"/>
    <property type="match status" value="1"/>
</dbReference>
<dbReference type="AlphaFoldDB" id="A0A9W7X5D5"/>
<keyword evidence="5" id="KW-0862">Zinc</keyword>
<evidence type="ECO:0000313" key="13">
    <source>
        <dbReference type="EMBL" id="KAI7814054.1"/>
    </source>
</evidence>
<feature type="compositionally biased region" description="Basic and acidic residues" evidence="11">
    <location>
        <begin position="130"/>
        <end position="139"/>
    </location>
</feature>
<feature type="domain" description="C2H2-type" evidence="12">
    <location>
        <begin position="511"/>
        <end position="539"/>
    </location>
</feature>
<feature type="domain" description="C2H2-type" evidence="12">
    <location>
        <begin position="620"/>
        <end position="647"/>
    </location>
</feature>
<name>A0A9W7X5D5_TRIRA</name>
<dbReference type="Gene3D" id="3.30.160.60">
    <property type="entry name" value="Classic Zinc Finger"/>
    <property type="match status" value="3"/>
</dbReference>
<dbReference type="PROSITE" id="PS50157">
    <property type="entry name" value="ZINC_FINGER_C2H2_2"/>
    <property type="match status" value="4"/>
</dbReference>
<evidence type="ECO:0000313" key="14">
    <source>
        <dbReference type="Proteomes" id="UP001059041"/>
    </source>
</evidence>
<evidence type="ECO:0000256" key="1">
    <source>
        <dbReference type="ARBA" id="ARBA00004123"/>
    </source>
</evidence>
<dbReference type="FunFam" id="3.30.160.60:FF:001498">
    <property type="entry name" value="Zinc finger protein 404"/>
    <property type="match status" value="1"/>
</dbReference>
<evidence type="ECO:0000256" key="3">
    <source>
        <dbReference type="ARBA" id="ARBA00022737"/>
    </source>
</evidence>
<keyword evidence="6" id="KW-0805">Transcription regulation</keyword>
<evidence type="ECO:0000256" key="6">
    <source>
        <dbReference type="ARBA" id="ARBA00023015"/>
    </source>
</evidence>
<organism evidence="13 14">
    <name type="scientific">Triplophysa rosa</name>
    <name type="common">Cave loach</name>
    <dbReference type="NCBI Taxonomy" id="992332"/>
    <lineage>
        <taxon>Eukaryota</taxon>
        <taxon>Metazoa</taxon>
        <taxon>Chordata</taxon>
        <taxon>Craniata</taxon>
        <taxon>Vertebrata</taxon>
        <taxon>Euteleostomi</taxon>
        <taxon>Actinopterygii</taxon>
        <taxon>Neopterygii</taxon>
        <taxon>Teleostei</taxon>
        <taxon>Ostariophysi</taxon>
        <taxon>Cypriniformes</taxon>
        <taxon>Nemacheilidae</taxon>
        <taxon>Triplophysa</taxon>
    </lineage>
</organism>
<evidence type="ECO:0000256" key="7">
    <source>
        <dbReference type="ARBA" id="ARBA00023125"/>
    </source>
</evidence>
<evidence type="ECO:0000256" key="10">
    <source>
        <dbReference type="PROSITE-ProRule" id="PRU00042"/>
    </source>
</evidence>
<evidence type="ECO:0000256" key="5">
    <source>
        <dbReference type="ARBA" id="ARBA00022833"/>
    </source>
</evidence>
<dbReference type="PANTHER" id="PTHR24394:SF48">
    <property type="entry name" value="ZINC FINGER PROTEIN 771"/>
    <property type="match status" value="1"/>
</dbReference>
<keyword evidence="4 10" id="KW-0863">Zinc-finger</keyword>
<feature type="compositionally biased region" description="Polar residues" evidence="11">
    <location>
        <begin position="84"/>
        <end position="104"/>
    </location>
</feature>
<dbReference type="InterPro" id="IPR036236">
    <property type="entry name" value="Znf_C2H2_sf"/>
</dbReference>
<evidence type="ECO:0000256" key="2">
    <source>
        <dbReference type="ARBA" id="ARBA00022723"/>
    </source>
</evidence>
<proteinExistence type="predicted"/>
<comment type="caution">
    <text evidence="13">The sequence shown here is derived from an EMBL/GenBank/DDBJ whole genome shotgun (WGS) entry which is preliminary data.</text>
</comment>
<dbReference type="GO" id="GO:0005634">
    <property type="term" value="C:nucleus"/>
    <property type="evidence" value="ECO:0007669"/>
    <property type="project" value="UniProtKB-SubCell"/>
</dbReference>
<feature type="region of interest" description="Disordered" evidence="11">
    <location>
        <begin position="437"/>
        <end position="461"/>
    </location>
</feature>
<accession>A0A9W7X5D5</accession>
<dbReference type="Pfam" id="PF00096">
    <property type="entry name" value="zf-C2H2"/>
    <property type="match status" value="3"/>
</dbReference>
<evidence type="ECO:0000256" key="11">
    <source>
        <dbReference type="SAM" id="MobiDB-lite"/>
    </source>
</evidence>
<dbReference type="GO" id="GO:0003677">
    <property type="term" value="F:DNA binding"/>
    <property type="evidence" value="ECO:0007669"/>
    <property type="project" value="UniProtKB-KW"/>
</dbReference>
<feature type="region of interest" description="Disordered" evidence="11">
    <location>
        <begin position="360"/>
        <end position="379"/>
    </location>
</feature>
<dbReference type="SMART" id="SM00355">
    <property type="entry name" value="ZnF_C2H2"/>
    <property type="match status" value="4"/>
</dbReference>
<dbReference type="EMBL" id="JAFHDT010000001">
    <property type="protein sequence ID" value="KAI7814054.1"/>
    <property type="molecule type" value="Genomic_DNA"/>
</dbReference>
<evidence type="ECO:0000256" key="8">
    <source>
        <dbReference type="ARBA" id="ARBA00023163"/>
    </source>
</evidence>
<keyword evidence="7" id="KW-0238">DNA-binding</keyword>
<dbReference type="PROSITE" id="PS00028">
    <property type="entry name" value="ZINC_FINGER_C2H2_1"/>
    <property type="match status" value="4"/>
</dbReference>
<keyword evidence="14" id="KW-1185">Reference proteome</keyword>
<dbReference type="FunFam" id="3.30.160.60:FF:001485">
    <property type="entry name" value="Krueppel-related zinc finger protein"/>
    <property type="match status" value="1"/>
</dbReference>
<dbReference type="GO" id="GO:0008270">
    <property type="term" value="F:zinc ion binding"/>
    <property type="evidence" value="ECO:0007669"/>
    <property type="project" value="UniProtKB-KW"/>
</dbReference>
<keyword evidence="9" id="KW-0539">Nucleus</keyword>
<reference evidence="13" key="1">
    <citation type="submission" date="2021-02" db="EMBL/GenBank/DDBJ databases">
        <title>Comparative genomics reveals that relaxation of natural selection precedes convergent phenotypic evolution of cavefish.</title>
        <authorList>
            <person name="Peng Z."/>
        </authorList>
    </citation>
    <scope>NUCLEOTIDE SEQUENCE</scope>
    <source>
        <tissue evidence="13">Muscle</tissue>
    </source>
</reference>
<dbReference type="GO" id="GO:0000981">
    <property type="term" value="F:DNA-binding transcription factor activity, RNA polymerase II-specific"/>
    <property type="evidence" value="ECO:0007669"/>
    <property type="project" value="TreeGrafter"/>
</dbReference>
<dbReference type="Proteomes" id="UP001059041">
    <property type="component" value="Linkage Group LG1"/>
</dbReference>
<dbReference type="SUPFAM" id="SSF57667">
    <property type="entry name" value="beta-beta-alpha zinc fingers"/>
    <property type="match status" value="2"/>
</dbReference>
<keyword evidence="2" id="KW-0479">Metal-binding</keyword>
<feature type="region of interest" description="Disordered" evidence="11">
    <location>
        <begin position="130"/>
        <end position="149"/>
    </location>
</feature>
<evidence type="ECO:0000259" key="12">
    <source>
        <dbReference type="PROSITE" id="PS50157"/>
    </source>
</evidence>
<feature type="region of interest" description="Disordered" evidence="11">
    <location>
        <begin position="79"/>
        <end position="121"/>
    </location>
</feature>